<dbReference type="NCBIfam" id="NF033542">
    <property type="entry name" value="transpos_IS110"/>
    <property type="match status" value="1"/>
</dbReference>
<dbReference type="InterPro" id="IPR047650">
    <property type="entry name" value="Transpos_IS110"/>
</dbReference>
<dbReference type="PATRIC" id="fig|1423769.4.peg.1406"/>
<evidence type="ECO:0000259" key="3">
    <source>
        <dbReference type="Pfam" id="PF02371"/>
    </source>
</evidence>
<dbReference type="GO" id="GO:0003677">
    <property type="term" value="F:DNA binding"/>
    <property type="evidence" value="ECO:0007669"/>
    <property type="project" value="InterPro"/>
</dbReference>
<organism evidence="4 5">
    <name type="scientific">Lacticaseibacillus manihotivorans DSM 13343 = JCM 12514</name>
    <dbReference type="NCBI Taxonomy" id="1423769"/>
    <lineage>
        <taxon>Bacteria</taxon>
        <taxon>Bacillati</taxon>
        <taxon>Bacillota</taxon>
        <taxon>Bacilli</taxon>
        <taxon>Lactobacillales</taxon>
        <taxon>Lactobacillaceae</taxon>
        <taxon>Lacticaseibacillus</taxon>
    </lineage>
</organism>
<name>A0A0R1RHQ9_9LACO</name>
<feature type="domain" description="Transposase IS116/IS110/IS902 C-terminal" evidence="3">
    <location>
        <begin position="267"/>
        <end position="356"/>
    </location>
</feature>
<evidence type="ECO:0000313" key="4">
    <source>
        <dbReference type="EMBL" id="KRL53203.1"/>
    </source>
</evidence>
<dbReference type="Pfam" id="PF01548">
    <property type="entry name" value="DEDD_Tnp_IS110"/>
    <property type="match status" value="1"/>
</dbReference>
<keyword evidence="1" id="KW-0175">Coiled coil</keyword>
<accession>A0A0R1RHQ9</accession>
<dbReference type="GO" id="GO:0006313">
    <property type="term" value="P:DNA transposition"/>
    <property type="evidence" value="ECO:0007669"/>
    <property type="project" value="InterPro"/>
</dbReference>
<dbReference type="PANTHER" id="PTHR33055:SF17">
    <property type="entry name" value="THIRD ORF IN TRANSPOSON ISC1491"/>
    <property type="match status" value="1"/>
</dbReference>
<feature type="coiled-coil region" evidence="1">
    <location>
        <begin position="125"/>
        <end position="152"/>
    </location>
</feature>
<dbReference type="Pfam" id="PF02371">
    <property type="entry name" value="Transposase_20"/>
    <property type="match status" value="1"/>
</dbReference>
<dbReference type="PANTHER" id="PTHR33055">
    <property type="entry name" value="TRANSPOSASE FOR INSERTION SEQUENCE ELEMENT IS1111A"/>
    <property type="match status" value="1"/>
</dbReference>
<dbReference type="EMBL" id="AZEU01000018">
    <property type="protein sequence ID" value="KRL53203.1"/>
    <property type="molecule type" value="Genomic_DNA"/>
</dbReference>
<evidence type="ECO:0000259" key="2">
    <source>
        <dbReference type="Pfam" id="PF01548"/>
    </source>
</evidence>
<proteinExistence type="predicted"/>
<protein>
    <submittedName>
        <fullName evidence="4">Transposase</fullName>
    </submittedName>
</protein>
<dbReference type="OrthoDB" id="9790935at2"/>
<reference evidence="4 5" key="1">
    <citation type="journal article" date="2015" name="Genome Announc.">
        <title>Expanding the biotechnology potential of lactobacilli through comparative genomics of 213 strains and associated genera.</title>
        <authorList>
            <person name="Sun Z."/>
            <person name="Harris H.M."/>
            <person name="McCann A."/>
            <person name="Guo C."/>
            <person name="Argimon S."/>
            <person name="Zhang W."/>
            <person name="Yang X."/>
            <person name="Jeffery I.B."/>
            <person name="Cooney J.C."/>
            <person name="Kagawa T.F."/>
            <person name="Liu W."/>
            <person name="Song Y."/>
            <person name="Salvetti E."/>
            <person name="Wrobel A."/>
            <person name="Rasinkangas P."/>
            <person name="Parkhill J."/>
            <person name="Rea M.C."/>
            <person name="O'Sullivan O."/>
            <person name="Ritari J."/>
            <person name="Douillard F.P."/>
            <person name="Paul Ross R."/>
            <person name="Yang R."/>
            <person name="Briner A.E."/>
            <person name="Felis G.E."/>
            <person name="de Vos W.M."/>
            <person name="Barrangou R."/>
            <person name="Klaenhammer T.R."/>
            <person name="Caufield P.W."/>
            <person name="Cui Y."/>
            <person name="Zhang H."/>
            <person name="O'Toole P.W."/>
        </authorList>
    </citation>
    <scope>NUCLEOTIDE SEQUENCE [LARGE SCALE GENOMIC DNA]</scope>
    <source>
        <strain evidence="4 5">DSM 13343</strain>
    </source>
</reference>
<dbReference type="Proteomes" id="UP000051790">
    <property type="component" value="Unassembled WGS sequence"/>
</dbReference>
<dbReference type="InterPro" id="IPR002525">
    <property type="entry name" value="Transp_IS110-like_N"/>
</dbReference>
<dbReference type="RefSeq" id="WP_056962306.1">
    <property type="nucleotide sequence ID" value="NZ_AZEU01000018.1"/>
</dbReference>
<evidence type="ECO:0000256" key="1">
    <source>
        <dbReference type="SAM" id="Coils"/>
    </source>
</evidence>
<dbReference type="InterPro" id="IPR003346">
    <property type="entry name" value="Transposase_20"/>
</dbReference>
<evidence type="ECO:0000313" key="5">
    <source>
        <dbReference type="Proteomes" id="UP000051790"/>
    </source>
</evidence>
<dbReference type="GO" id="GO:0004803">
    <property type="term" value="F:transposase activity"/>
    <property type="evidence" value="ECO:0007669"/>
    <property type="project" value="InterPro"/>
</dbReference>
<keyword evidence="5" id="KW-1185">Reference proteome</keyword>
<gene>
    <name evidence="4" type="ORF">FD01_GL001306</name>
</gene>
<feature type="domain" description="Transposase IS110-like N-terminal" evidence="2">
    <location>
        <begin position="6"/>
        <end position="155"/>
    </location>
</feature>
<sequence length="400" mass="45590">MECIFGIDVSKATANVAVLVDETFIKEFKITSDVPGYQTLEDELNSFTEPQIIFESTGIYSRSLRAYLQRSNWQYTEINPLRSKIDMASFRHDKTDALDARGLALAMKKHHYKPTYQQAPVYSELHDLERTYQDYNDDVVRAKNRLHKALQLTFPELEHVLSKQDGGLYWHLVQRFAHPDFVLEYGVSELADQILDATPKNMGVQRALKIADKLLNLAERCAASVSSNAHAVRAVVYLAQEAERLDGLKNEIIDEMTQLSQGLDEVKYLLSFPGIGIKTVMCLIGELGDIRRFHSANAINRYIGIDLIRYESGDHVMKSGISKRGNAYARKILYRTIMNIVSTARYNPSNISNYYQNKKRSSSTKRTKMITIGAMSRLIRTLYHLVINNDYFDPKKSLAG</sequence>
<dbReference type="AlphaFoldDB" id="A0A0R1RHQ9"/>
<comment type="caution">
    <text evidence="4">The sequence shown here is derived from an EMBL/GenBank/DDBJ whole genome shotgun (WGS) entry which is preliminary data.</text>
</comment>